<gene>
    <name evidence="1" type="ORF">GCM10011585_32130</name>
</gene>
<proteinExistence type="predicted"/>
<dbReference type="Proteomes" id="UP000647241">
    <property type="component" value="Unassembled WGS sequence"/>
</dbReference>
<sequence>MSTVTPEVIQLDPRSLECKELLERVINSRELKRASRLRELLEYIGKHAQDFPSHTIREQMIGAAVFGRPEDYDTGLDNIVRVNVSELRKRLIHYFSEEGSHETIAIEIPRGGYLPIFFLRSTATAKTLETPALLPPATEASPATPPSALDLPEATPVAALPVARKHLTPVLIALSIAVFVCGLLLWQNHRLAVQLQPWKTDALKDSLWADFFSSGDRIDIVTADTSFALAEDILGQTISLDDYLDYKYMNLADQPGLPPGTKSALKHILERNNGSIGDFQAAKRFMDLDGYSSALKLASARSYTAESIKADNVILIGGRESNPWVDLYRDRMNFFLDYDPSIQRSFIVNRKPQPGEEAVYETGRDPNRSYSVVSFLPNLTDQRYVLIISGVDSQATRAAGDFITSPEGLAQIRQRMPTGHFPYFELVLASSRLVGTTLHTEIVASRVHQR</sequence>
<keyword evidence="2" id="KW-1185">Reference proteome</keyword>
<accession>A0A917HQ51</accession>
<evidence type="ECO:0000313" key="1">
    <source>
        <dbReference type="EMBL" id="GGG85821.1"/>
    </source>
</evidence>
<reference evidence="1" key="2">
    <citation type="submission" date="2020-09" db="EMBL/GenBank/DDBJ databases">
        <authorList>
            <person name="Sun Q."/>
            <person name="Zhou Y."/>
        </authorList>
    </citation>
    <scope>NUCLEOTIDE SEQUENCE</scope>
    <source>
        <strain evidence="1">CGMCC 1.12997</strain>
    </source>
</reference>
<comment type="caution">
    <text evidence="1">The sequence shown here is derived from an EMBL/GenBank/DDBJ whole genome shotgun (WGS) entry which is preliminary data.</text>
</comment>
<name>A0A917HQ51_9BACT</name>
<dbReference type="EMBL" id="BMGT01000003">
    <property type="protein sequence ID" value="GGG85821.1"/>
    <property type="molecule type" value="Genomic_DNA"/>
</dbReference>
<evidence type="ECO:0000313" key="2">
    <source>
        <dbReference type="Proteomes" id="UP000647241"/>
    </source>
</evidence>
<organism evidence="1 2">
    <name type="scientific">Edaphobacter dinghuensis</name>
    <dbReference type="NCBI Taxonomy" id="1560005"/>
    <lineage>
        <taxon>Bacteria</taxon>
        <taxon>Pseudomonadati</taxon>
        <taxon>Acidobacteriota</taxon>
        <taxon>Terriglobia</taxon>
        <taxon>Terriglobales</taxon>
        <taxon>Acidobacteriaceae</taxon>
        <taxon>Edaphobacter</taxon>
    </lineage>
</organism>
<dbReference type="AlphaFoldDB" id="A0A917HQ51"/>
<reference evidence="1" key="1">
    <citation type="journal article" date="2014" name="Int. J. Syst. Evol. Microbiol.">
        <title>Complete genome sequence of Corynebacterium casei LMG S-19264T (=DSM 44701T), isolated from a smear-ripened cheese.</title>
        <authorList>
            <consortium name="US DOE Joint Genome Institute (JGI-PGF)"/>
            <person name="Walter F."/>
            <person name="Albersmeier A."/>
            <person name="Kalinowski J."/>
            <person name="Ruckert C."/>
        </authorList>
    </citation>
    <scope>NUCLEOTIDE SEQUENCE</scope>
    <source>
        <strain evidence="1">CGMCC 1.12997</strain>
    </source>
</reference>
<protein>
    <submittedName>
        <fullName evidence="1">Uncharacterized protein</fullName>
    </submittedName>
</protein>